<gene>
    <name evidence="13" type="ORF">P4O66_010169</name>
</gene>
<keyword evidence="8 11" id="KW-0560">Oxidoreductase</keyword>
<dbReference type="InterPro" id="IPR010102">
    <property type="entry name" value="Succ_semiAld_DH"/>
</dbReference>
<dbReference type="GO" id="GO:0004777">
    <property type="term" value="F:succinate-semialdehyde dehydrogenase (NAD+) activity"/>
    <property type="evidence" value="ECO:0007669"/>
    <property type="project" value="UniProtKB-UniRule"/>
</dbReference>
<keyword evidence="10" id="KW-1015">Disulfide bond</keyword>
<evidence type="ECO:0000256" key="9">
    <source>
        <dbReference type="ARBA" id="ARBA00023128"/>
    </source>
</evidence>
<evidence type="ECO:0000256" key="11">
    <source>
        <dbReference type="RuleBase" id="RU365091"/>
    </source>
</evidence>
<comment type="similarity">
    <text evidence="4 11">Belongs to the aldehyde dehydrogenase family.</text>
</comment>
<dbReference type="InterPro" id="IPR016162">
    <property type="entry name" value="Ald_DH_N"/>
</dbReference>
<accession>A0AAD8ZBK6</accession>
<evidence type="ECO:0000256" key="7">
    <source>
        <dbReference type="ARBA" id="ARBA00022946"/>
    </source>
</evidence>
<feature type="domain" description="Aldehyde dehydrogenase" evidence="12">
    <location>
        <begin position="47"/>
        <end position="505"/>
    </location>
</feature>
<dbReference type="Pfam" id="PF00171">
    <property type="entry name" value="Aldedh"/>
    <property type="match status" value="1"/>
</dbReference>
<dbReference type="GO" id="GO:0009450">
    <property type="term" value="P:gamma-aminobutyric acid catabolic process"/>
    <property type="evidence" value="ECO:0007669"/>
    <property type="project" value="UniProtKB-UniRule"/>
</dbReference>
<dbReference type="PANTHER" id="PTHR43353:SF5">
    <property type="entry name" value="SUCCINATE-SEMIALDEHYDE DEHYDROGENASE, MITOCHONDRIAL"/>
    <property type="match status" value="1"/>
</dbReference>
<keyword evidence="7" id="KW-0809">Transit peptide</keyword>
<dbReference type="InterPro" id="IPR016161">
    <property type="entry name" value="Ald_DH/histidinol_DH"/>
</dbReference>
<comment type="subcellular location">
    <subcellularLocation>
        <location evidence="2 11">Mitochondrion</location>
    </subcellularLocation>
</comment>
<keyword evidence="6" id="KW-0597">Phosphoprotein</keyword>
<comment type="pathway">
    <text evidence="3 11">Amino-acid degradation; 4-aminobutanoate degradation.</text>
</comment>
<dbReference type="FunFam" id="3.40.309.10:FF:000004">
    <property type="entry name" value="Succinate-semialdehyde dehydrogenase I"/>
    <property type="match status" value="1"/>
</dbReference>
<evidence type="ECO:0000256" key="8">
    <source>
        <dbReference type="ARBA" id="ARBA00023002"/>
    </source>
</evidence>
<dbReference type="InterPro" id="IPR050740">
    <property type="entry name" value="Aldehyde_DH_Superfamily"/>
</dbReference>
<dbReference type="InterPro" id="IPR015590">
    <property type="entry name" value="Aldehyde_DH_dom"/>
</dbReference>
<evidence type="ECO:0000256" key="10">
    <source>
        <dbReference type="ARBA" id="ARBA00023157"/>
    </source>
</evidence>
<dbReference type="InterPro" id="IPR016163">
    <property type="entry name" value="Ald_DH_C"/>
</dbReference>
<dbReference type="NCBIfam" id="TIGR01780">
    <property type="entry name" value="SSADH"/>
    <property type="match status" value="1"/>
</dbReference>
<dbReference type="CDD" id="cd07103">
    <property type="entry name" value="ALDH_F5_SSADH_GabD"/>
    <property type="match status" value="1"/>
</dbReference>
<comment type="caution">
    <text evidence="13">The sequence shown here is derived from an EMBL/GenBank/DDBJ whole genome shotgun (WGS) entry which is preliminary data.</text>
</comment>
<keyword evidence="9 11" id="KW-0496">Mitochondrion</keyword>
<proteinExistence type="inferred from homology"/>
<evidence type="ECO:0000256" key="6">
    <source>
        <dbReference type="ARBA" id="ARBA00022553"/>
    </source>
</evidence>
<dbReference type="EMBL" id="JAROKS010000016">
    <property type="protein sequence ID" value="KAK1794978.1"/>
    <property type="molecule type" value="Genomic_DNA"/>
</dbReference>
<dbReference type="Proteomes" id="UP001239994">
    <property type="component" value="Unassembled WGS sequence"/>
</dbReference>
<evidence type="ECO:0000313" key="14">
    <source>
        <dbReference type="Proteomes" id="UP001239994"/>
    </source>
</evidence>
<reference evidence="13" key="1">
    <citation type="submission" date="2023-03" db="EMBL/GenBank/DDBJ databases">
        <title>Electrophorus voltai genome.</title>
        <authorList>
            <person name="Bian C."/>
        </authorList>
    </citation>
    <scope>NUCLEOTIDE SEQUENCE</scope>
    <source>
        <strain evidence="13">CB-2022</strain>
        <tissue evidence="13">Muscle</tissue>
    </source>
</reference>
<dbReference type="GO" id="GO:0005739">
    <property type="term" value="C:mitochondrion"/>
    <property type="evidence" value="ECO:0007669"/>
    <property type="project" value="UniProtKB-SubCell"/>
</dbReference>
<dbReference type="Gene3D" id="3.40.309.10">
    <property type="entry name" value="Aldehyde Dehydrogenase, Chain A, domain 2"/>
    <property type="match status" value="1"/>
</dbReference>
<evidence type="ECO:0000313" key="13">
    <source>
        <dbReference type="EMBL" id="KAK1794978.1"/>
    </source>
</evidence>
<evidence type="ECO:0000256" key="3">
    <source>
        <dbReference type="ARBA" id="ARBA00005176"/>
    </source>
</evidence>
<keyword evidence="11" id="KW-0520">NAD</keyword>
<comment type="catalytic activity">
    <reaction evidence="11">
        <text>succinate semialdehyde + NAD(+) + H2O = succinate + NADH + 2 H(+)</text>
        <dbReference type="Rhea" id="RHEA:13217"/>
        <dbReference type="ChEBI" id="CHEBI:15377"/>
        <dbReference type="ChEBI" id="CHEBI:15378"/>
        <dbReference type="ChEBI" id="CHEBI:30031"/>
        <dbReference type="ChEBI" id="CHEBI:57540"/>
        <dbReference type="ChEBI" id="CHEBI:57706"/>
        <dbReference type="ChEBI" id="CHEBI:57945"/>
        <dbReference type="EC" id="1.2.1.24"/>
    </reaction>
</comment>
<dbReference type="PANTHER" id="PTHR43353">
    <property type="entry name" value="SUCCINATE-SEMIALDEHYDE DEHYDROGENASE, MITOCHONDRIAL"/>
    <property type="match status" value="1"/>
</dbReference>
<dbReference type="AlphaFoldDB" id="A0AAD8ZBK6"/>
<keyword evidence="14" id="KW-1185">Reference proteome</keyword>
<evidence type="ECO:0000256" key="5">
    <source>
        <dbReference type="ARBA" id="ARBA00011881"/>
    </source>
</evidence>
<dbReference type="FunFam" id="3.40.605.10:FF:000096">
    <property type="entry name" value="Succinate-semialdehyde dehydrogenase, mitochondrial"/>
    <property type="match status" value="1"/>
</dbReference>
<name>A0AAD8ZBK6_9TELE</name>
<evidence type="ECO:0000256" key="2">
    <source>
        <dbReference type="ARBA" id="ARBA00004173"/>
    </source>
</evidence>
<sequence>MGSFGLASSKCFLRRILPGLPNMFCREYSLDVSAELLRTQGFVNGRWVSAASTFPVLDPATGKELVKVSDFGPREARDAVIAAHKAFDSWKCQTAKERSILLRKWFDLVTQHKEDLAKLITAECGKPMRESLGEIAYSASFLEWFSEEARRVYGDIVAPTAKDRKILLLKQPVGVASIITPWNFPSAMITRKVGAALAVGCTVVVKPAEDTPLSALALAELATQAGIPAGVFNVVPCSREKASAVGEVLCTDPLVAKISFTGSTATGKILLKHAAETVKRVSMELGGHAPFIIFDSADVDKAVAGVMASKFRNSGQTCVCSNRFLVQQGIHDLFLEKLGRAMDAELRLGHGSDPTTTQGPLINTRAAEKVEHQIADAVAQGAVVLKGGKRLEGSFMQPTLLSNVTTDMLCMHEETFGPLVPVIKFNKEEEALAIANASVVGLAGYVYTQDISQIWRVAEQLEVGMVGVNEALLSTPEASFGGVKQSGLGREGSKYGVDEYLEVKYMCFGGLAL</sequence>
<comment type="subunit">
    <text evidence="5 11">Homotetramer.</text>
</comment>
<evidence type="ECO:0000256" key="1">
    <source>
        <dbReference type="ARBA" id="ARBA00003743"/>
    </source>
</evidence>
<dbReference type="FunFam" id="3.40.605.10:FF:000026">
    <property type="entry name" value="Aldehyde dehydrogenase, putative"/>
    <property type="match status" value="1"/>
</dbReference>
<dbReference type="InterPro" id="IPR016160">
    <property type="entry name" value="Ald_DH_CS_CYS"/>
</dbReference>
<evidence type="ECO:0000256" key="4">
    <source>
        <dbReference type="ARBA" id="ARBA00009986"/>
    </source>
</evidence>
<protein>
    <recommendedName>
        <fullName evidence="11">Succinate-semialdehyde dehydrogenase</fullName>
        <ecNumber evidence="11">1.2.1.24</ecNumber>
    </recommendedName>
</protein>
<dbReference type="EC" id="1.2.1.24" evidence="11"/>
<comment type="function">
    <text evidence="1">Catalyzes one step in the degradation of the inhibitory neurotransmitter gamma-aminobutyric acid (GABA).</text>
</comment>
<dbReference type="Gene3D" id="3.40.605.10">
    <property type="entry name" value="Aldehyde Dehydrogenase, Chain A, domain 1"/>
    <property type="match status" value="1"/>
</dbReference>
<dbReference type="PROSITE" id="PS00070">
    <property type="entry name" value="ALDEHYDE_DEHYDR_CYS"/>
    <property type="match status" value="1"/>
</dbReference>
<dbReference type="SUPFAM" id="SSF53720">
    <property type="entry name" value="ALDH-like"/>
    <property type="match status" value="1"/>
</dbReference>
<evidence type="ECO:0000259" key="12">
    <source>
        <dbReference type="Pfam" id="PF00171"/>
    </source>
</evidence>
<organism evidence="13 14">
    <name type="scientific">Electrophorus voltai</name>
    <dbReference type="NCBI Taxonomy" id="2609070"/>
    <lineage>
        <taxon>Eukaryota</taxon>
        <taxon>Metazoa</taxon>
        <taxon>Chordata</taxon>
        <taxon>Craniata</taxon>
        <taxon>Vertebrata</taxon>
        <taxon>Euteleostomi</taxon>
        <taxon>Actinopterygii</taxon>
        <taxon>Neopterygii</taxon>
        <taxon>Teleostei</taxon>
        <taxon>Ostariophysi</taxon>
        <taxon>Gymnotiformes</taxon>
        <taxon>Gymnotoidei</taxon>
        <taxon>Gymnotidae</taxon>
        <taxon>Electrophorus</taxon>
    </lineage>
</organism>